<organism evidence="1 2">
    <name type="scientific">Actinomycetospora flava</name>
    <dbReference type="NCBI Taxonomy" id="3129232"/>
    <lineage>
        <taxon>Bacteria</taxon>
        <taxon>Bacillati</taxon>
        <taxon>Actinomycetota</taxon>
        <taxon>Actinomycetes</taxon>
        <taxon>Pseudonocardiales</taxon>
        <taxon>Pseudonocardiaceae</taxon>
        <taxon>Actinomycetospora</taxon>
    </lineage>
</organism>
<sequence>MSVEDIGAEELLARLSGNDSRDHVADLERAVRATWRRAIDAVRRQLLAPHGMRLRQIGRDRGDLVIWLDSAEEALPVRPDRLLVPIEVIVEAHPLRGGRGGVQLYRSNRGGNSSAGLINLQRVEVQRFEYQQTAVARCSSNDPATARPWRATAHVEYD</sequence>
<evidence type="ECO:0000313" key="2">
    <source>
        <dbReference type="Proteomes" id="UP001369736"/>
    </source>
</evidence>
<proteinExistence type="predicted"/>
<gene>
    <name evidence="1" type="ORF">WCD58_18790</name>
</gene>
<dbReference type="EMBL" id="JBBEGM010000007">
    <property type="protein sequence ID" value="MEJ2863222.1"/>
    <property type="molecule type" value="Genomic_DNA"/>
</dbReference>
<protein>
    <submittedName>
        <fullName evidence="1">Uncharacterized protein</fullName>
    </submittedName>
</protein>
<evidence type="ECO:0000313" key="1">
    <source>
        <dbReference type="EMBL" id="MEJ2863222.1"/>
    </source>
</evidence>
<keyword evidence="2" id="KW-1185">Reference proteome</keyword>
<accession>A0ABU8M7B1</accession>
<reference evidence="1 2" key="1">
    <citation type="submission" date="2024-03" db="EMBL/GenBank/DDBJ databases">
        <title>Actinomycetospora sp. OC33-EN07, a novel actinomycete isolated from wild orchid (Aerides multiflora).</title>
        <authorList>
            <person name="Suriyachadkun C."/>
        </authorList>
    </citation>
    <scope>NUCLEOTIDE SEQUENCE [LARGE SCALE GENOMIC DNA]</scope>
    <source>
        <strain evidence="1 2">OC33-EN07</strain>
    </source>
</reference>
<dbReference type="RefSeq" id="WP_337704580.1">
    <property type="nucleotide sequence ID" value="NZ_JBBEGM010000007.1"/>
</dbReference>
<comment type="caution">
    <text evidence="1">The sequence shown here is derived from an EMBL/GenBank/DDBJ whole genome shotgun (WGS) entry which is preliminary data.</text>
</comment>
<name>A0ABU8M7B1_9PSEU</name>
<dbReference type="Proteomes" id="UP001369736">
    <property type="component" value="Unassembled WGS sequence"/>
</dbReference>